<dbReference type="AlphaFoldDB" id="A0A484KFD4"/>
<dbReference type="GO" id="GO:0003677">
    <property type="term" value="F:DNA binding"/>
    <property type="evidence" value="ECO:0007669"/>
    <property type="project" value="UniProtKB-KW"/>
</dbReference>
<dbReference type="SUPFAM" id="SSF54171">
    <property type="entry name" value="DNA-binding domain"/>
    <property type="match status" value="1"/>
</dbReference>
<evidence type="ECO:0000259" key="9">
    <source>
        <dbReference type="PROSITE" id="PS50863"/>
    </source>
</evidence>
<keyword evidence="5" id="KW-0238">DNA-binding</keyword>
<proteinExistence type="inferred from homology"/>
<dbReference type="PANTHER" id="PTHR31140:SF58">
    <property type="entry name" value="DNA-BINDING PROTEIN RAV1"/>
    <property type="match status" value="1"/>
</dbReference>
<dbReference type="EMBL" id="OOIL02000416">
    <property type="protein sequence ID" value="VFQ64631.1"/>
    <property type="molecule type" value="Genomic_DNA"/>
</dbReference>
<dbReference type="SMART" id="SM01019">
    <property type="entry name" value="B3"/>
    <property type="match status" value="1"/>
</dbReference>
<keyword evidence="3" id="KW-0936">Ethylene signaling pathway</keyword>
<evidence type="ECO:0000256" key="1">
    <source>
        <dbReference type="ARBA" id="ARBA00004123"/>
    </source>
</evidence>
<dbReference type="CDD" id="cd00018">
    <property type="entry name" value="AP2"/>
    <property type="match status" value="1"/>
</dbReference>
<gene>
    <name evidence="11" type="ORF">CCAM_LOCUS6407</name>
</gene>
<dbReference type="PANTHER" id="PTHR31140">
    <property type="entry name" value="B3 DOMAIN-CONTAINING TRANSCRIPTION FACTOR ABI3"/>
    <property type="match status" value="1"/>
</dbReference>
<dbReference type="Gene3D" id="2.40.330.10">
    <property type="entry name" value="DNA-binding pseudobarrel domain"/>
    <property type="match status" value="1"/>
</dbReference>
<feature type="compositionally biased region" description="Polar residues" evidence="8">
    <location>
        <begin position="7"/>
        <end position="23"/>
    </location>
</feature>
<dbReference type="GO" id="GO:0005634">
    <property type="term" value="C:nucleus"/>
    <property type="evidence" value="ECO:0007669"/>
    <property type="project" value="UniProtKB-SubCell"/>
</dbReference>
<dbReference type="OrthoDB" id="2020802at2759"/>
<feature type="domain" description="AP2/ERF" evidence="10">
    <location>
        <begin position="52"/>
        <end position="107"/>
    </location>
</feature>
<protein>
    <submittedName>
        <fullName evidence="11">Uncharacterized protein</fullName>
    </submittedName>
</protein>
<dbReference type="Pfam" id="PF00847">
    <property type="entry name" value="AP2"/>
    <property type="match status" value="1"/>
</dbReference>
<feature type="domain" description="TF-B3" evidence="9">
    <location>
        <begin position="177"/>
        <end position="293"/>
    </location>
</feature>
<evidence type="ECO:0000256" key="4">
    <source>
        <dbReference type="ARBA" id="ARBA00023015"/>
    </source>
</evidence>
<dbReference type="GO" id="GO:0009873">
    <property type="term" value="P:ethylene-activated signaling pathway"/>
    <property type="evidence" value="ECO:0007669"/>
    <property type="project" value="UniProtKB-KW"/>
</dbReference>
<keyword evidence="6" id="KW-0804">Transcription</keyword>
<keyword evidence="12" id="KW-1185">Reference proteome</keyword>
<dbReference type="Gene3D" id="3.30.730.10">
    <property type="entry name" value="AP2/ERF domain"/>
    <property type="match status" value="1"/>
</dbReference>
<dbReference type="GO" id="GO:0003700">
    <property type="term" value="F:DNA-binding transcription factor activity"/>
    <property type="evidence" value="ECO:0007669"/>
    <property type="project" value="InterPro"/>
</dbReference>
<evidence type="ECO:0000256" key="8">
    <source>
        <dbReference type="SAM" id="MobiDB-lite"/>
    </source>
</evidence>
<accession>A0A484KFD4</accession>
<evidence type="ECO:0000259" key="10">
    <source>
        <dbReference type="PROSITE" id="PS51032"/>
    </source>
</evidence>
<dbReference type="FunFam" id="3.30.730.10:FF:000008">
    <property type="entry name" value="AP2 domain-containing protein RAP2.8"/>
    <property type="match status" value="1"/>
</dbReference>
<dbReference type="InterPro" id="IPR003340">
    <property type="entry name" value="B3_DNA-bd"/>
</dbReference>
<dbReference type="SUPFAM" id="SSF101936">
    <property type="entry name" value="DNA-binding pseudobarrel domain"/>
    <property type="match status" value="1"/>
</dbReference>
<dbReference type="CDD" id="cd10017">
    <property type="entry name" value="B3_DNA"/>
    <property type="match status" value="1"/>
</dbReference>
<dbReference type="PROSITE" id="PS50863">
    <property type="entry name" value="B3"/>
    <property type="match status" value="1"/>
</dbReference>
<dbReference type="Pfam" id="PF02362">
    <property type="entry name" value="B3"/>
    <property type="match status" value="1"/>
</dbReference>
<comment type="similarity">
    <text evidence="2">Belongs to the AP2/ERF transcription factor family. RAV subfamily.</text>
</comment>
<dbReference type="Proteomes" id="UP000595140">
    <property type="component" value="Unassembled WGS sequence"/>
</dbReference>
<dbReference type="SMART" id="SM00380">
    <property type="entry name" value="AP2"/>
    <property type="match status" value="1"/>
</dbReference>
<dbReference type="InterPro" id="IPR016177">
    <property type="entry name" value="DNA-bd_dom_sf"/>
</dbReference>
<organism evidence="11 12">
    <name type="scientific">Cuscuta campestris</name>
    <dbReference type="NCBI Taxonomy" id="132261"/>
    <lineage>
        <taxon>Eukaryota</taxon>
        <taxon>Viridiplantae</taxon>
        <taxon>Streptophyta</taxon>
        <taxon>Embryophyta</taxon>
        <taxon>Tracheophyta</taxon>
        <taxon>Spermatophyta</taxon>
        <taxon>Magnoliopsida</taxon>
        <taxon>eudicotyledons</taxon>
        <taxon>Gunneridae</taxon>
        <taxon>Pentapetalae</taxon>
        <taxon>asterids</taxon>
        <taxon>lamiids</taxon>
        <taxon>Solanales</taxon>
        <taxon>Convolvulaceae</taxon>
        <taxon>Cuscuteae</taxon>
        <taxon>Cuscuta</taxon>
        <taxon>Cuscuta subgen. Grammica</taxon>
        <taxon>Cuscuta sect. Cleistogrammica</taxon>
    </lineage>
</organism>
<dbReference type="InterPro" id="IPR036955">
    <property type="entry name" value="AP2/ERF_dom_sf"/>
</dbReference>
<evidence type="ECO:0000256" key="6">
    <source>
        <dbReference type="ARBA" id="ARBA00023163"/>
    </source>
</evidence>
<sequence>MEEIIASGTTNLTAEASDSGSSTEQHDRHKRRRLQENPVPASNAAAPASSSRFKGVVAQQSGNWGAQIYANHQRVWLGTFKTEEEAASAYDSAALRLRRDDAHRNFAWTRLTLQEPSFQSQFQTGELLKMIKDGSYAQKFSDHCTRLATAAAQGGQASLTGPAGSSEPACSVLRQLFKKELTPSDVGKLNRLVIPKKYALKYFPRATPPTPPSEKAVGDTDDEETELVFYDRSMRSWKFRYCYWKSSQSFVFTRGWNRFVKDKGVKARDTVVFSAYEFNKDENSNGPGARRSICVVDVEYNKDNDINNKDQNKETRREGGVEVEKENRAVKAAGFTLFGVQIISLG</sequence>
<name>A0A484KFD4_9ASTE</name>
<evidence type="ECO:0000256" key="2">
    <source>
        <dbReference type="ARBA" id="ARBA00009089"/>
    </source>
</evidence>
<keyword evidence="4" id="KW-0805">Transcription regulation</keyword>
<dbReference type="InterPro" id="IPR044800">
    <property type="entry name" value="LEC2-like"/>
</dbReference>
<dbReference type="PROSITE" id="PS51032">
    <property type="entry name" value="AP2_ERF"/>
    <property type="match status" value="1"/>
</dbReference>
<evidence type="ECO:0000313" key="11">
    <source>
        <dbReference type="EMBL" id="VFQ64631.1"/>
    </source>
</evidence>
<reference evidence="11 12" key="1">
    <citation type="submission" date="2018-04" db="EMBL/GenBank/DDBJ databases">
        <authorList>
            <person name="Vogel A."/>
        </authorList>
    </citation>
    <scope>NUCLEOTIDE SEQUENCE [LARGE SCALE GENOMIC DNA]</scope>
</reference>
<evidence type="ECO:0000313" key="12">
    <source>
        <dbReference type="Proteomes" id="UP000595140"/>
    </source>
</evidence>
<evidence type="ECO:0000256" key="7">
    <source>
        <dbReference type="ARBA" id="ARBA00023242"/>
    </source>
</evidence>
<feature type="compositionally biased region" description="Low complexity" evidence="8">
    <location>
        <begin position="37"/>
        <end position="51"/>
    </location>
</feature>
<keyword evidence="7" id="KW-0539">Nucleus</keyword>
<feature type="region of interest" description="Disordered" evidence="8">
    <location>
        <begin position="1"/>
        <end position="52"/>
    </location>
</feature>
<evidence type="ECO:0000256" key="3">
    <source>
        <dbReference type="ARBA" id="ARBA00022745"/>
    </source>
</evidence>
<dbReference type="InterPro" id="IPR015300">
    <property type="entry name" value="DNA-bd_pseudobarrel_sf"/>
</dbReference>
<evidence type="ECO:0000256" key="5">
    <source>
        <dbReference type="ARBA" id="ARBA00023125"/>
    </source>
</evidence>
<comment type="subcellular location">
    <subcellularLocation>
        <location evidence="1">Nucleus</location>
    </subcellularLocation>
</comment>
<dbReference type="InterPro" id="IPR001471">
    <property type="entry name" value="AP2/ERF_dom"/>
</dbReference>